<evidence type="ECO:0000313" key="2">
    <source>
        <dbReference type="Proteomes" id="UP001637996"/>
    </source>
</evidence>
<evidence type="ECO:0000313" key="1">
    <source>
        <dbReference type="EMBL" id="MFO3664804.1"/>
    </source>
</evidence>
<reference evidence="1 2" key="1">
    <citation type="journal article" date="2025" name="Anaerobe">
        <title>Description of Anaerococcus kampingiae sp. nov., Anaerococcus groningensis sp. nov., Anaerococcus martiniensis sp. nov., and Anaerococcus cruorum sp. nov., isolated from human clinical specimens.</title>
        <authorList>
            <person name="Boiten K.E."/>
            <person name="Meijer J."/>
            <person name="van Wezel E.M."/>
            <person name="Veloo A.C.M."/>
        </authorList>
    </citation>
    <scope>NUCLEOTIDE SEQUENCE [LARGE SCALE GENOMIC DNA]</scope>
    <source>
        <strain evidence="1 2">ENR0831</strain>
    </source>
</reference>
<dbReference type="Proteomes" id="UP001637996">
    <property type="component" value="Unassembled WGS sequence"/>
</dbReference>
<protein>
    <submittedName>
        <fullName evidence="1">DUF1292 domain-containing protein</fullName>
    </submittedName>
</protein>
<dbReference type="InterPro" id="IPR009711">
    <property type="entry name" value="UPF0473"/>
</dbReference>
<organism evidence="1 2">
    <name type="scientific">Anaerococcus martiniensis</name>
    <dbReference type="NCBI Taxonomy" id="3115615"/>
    <lineage>
        <taxon>Bacteria</taxon>
        <taxon>Bacillati</taxon>
        <taxon>Bacillota</taxon>
        <taxon>Tissierellia</taxon>
        <taxon>Tissierellales</taxon>
        <taxon>Peptoniphilaceae</taxon>
        <taxon>Anaerococcus</taxon>
    </lineage>
</organism>
<dbReference type="RefSeq" id="WP_262122266.1">
    <property type="nucleotide sequence ID" value="NZ_JBGMEI010000001.1"/>
</dbReference>
<dbReference type="Pfam" id="PF06949">
    <property type="entry name" value="DUF1292"/>
    <property type="match status" value="1"/>
</dbReference>
<gene>
    <name evidence="1" type="ORF">ACCQ41_00830</name>
</gene>
<accession>A0ABW9M772</accession>
<keyword evidence="2" id="KW-1185">Reference proteome</keyword>
<sequence length="80" mass="9376">MDSIVLYDEDNNEVEFNIIDTFGVDDKNFCALQQNDDELIMIMEVINNGDEVFFKSIENQEELDEIISLYEEMKEEDNGN</sequence>
<comment type="caution">
    <text evidence="1">The sequence shown here is derived from an EMBL/GenBank/DDBJ whole genome shotgun (WGS) entry which is preliminary data.</text>
</comment>
<dbReference type="EMBL" id="JBGMEI010000001">
    <property type="protein sequence ID" value="MFO3664804.1"/>
    <property type="molecule type" value="Genomic_DNA"/>
</dbReference>
<proteinExistence type="predicted"/>
<name>A0ABW9M772_9FIRM</name>